<feature type="compositionally biased region" description="Acidic residues" evidence="1">
    <location>
        <begin position="103"/>
        <end position="115"/>
    </location>
</feature>
<name>A0A146L9S6_LYGHE</name>
<evidence type="ECO:0000313" key="2">
    <source>
        <dbReference type="EMBL" id="JAQ04345.1"/>
    </source>
</evidence>
<reference evidence="2" key="1">
    <citation type="journal article" date="2016" name="Gigascience">
        <title>De novo construction of an expanded transcriptome assembly for the western tarnished plant bug, Lygus hesperus.</title>
        <authorList>
            <person name="Tassone E.E."/>
            <person name="Geib S.M."/>
            <person name="Hall B."/>
            <person name="Fabrick J.A."/>
            <person name="Brent C.S."/>
            <person name="Hull J.J."/>
        </authorList>
    </citation>
    <scope>NUCLEOTIDE SEQUENCE</scope>
</reference>
<dbReference type="EMBL" id="GDHC01014284">
    <property type="protein sequence ID" value="JAQ04345.1"/>
    <property type="molecule type" value="Transcribed_RNA"/>
</dbReference>
<proteinExistence type="predicted"/>
<accession>A0A146L9S6</accession>
<feature type="region of interest" description="Disordered" evidence="1">
    <location>
        <begin position="31"/>
        <end position="90"/>
    </location>
</feature>
<feature type="non-terminal residue" evidence="2">
    <location>
        <position position="1"/>
    </location>
</feature>
<protein>
    <submittedName>
        <fullName evidence="2">Uncharacterized protein</fullName>
    </submittedName>
</protein>
<organism evidence="2">
    <name type="scientific">Lygus hesperus</name>
    <name type="common">Western plant bug</name>
    <dbReference type="NCBI Taxonomy" id="30085"/>
    <lineage>
        <taxon>Eukaryota</taxon>
        <taxon>Metazoa</taxon>
        <taxon>Ecdysozoa</taxon>
        <taxon>Arthropoda</taxon>
        <taxon>Hexapoda</taxon>
        <taxon>Insecta</taxon>
        <taxon>Pterygota</taxon>
        <taxon>Neoptera</taxon>
        <taxon>Paraneoptera</taxon>
        <taxon>Hemiptera</taxon>
        <taxon>Heteroptera</taxon>
        <taxon>Panheteroptera</taxon>
        <taxon>Cimicomorpha</taxon>
        <taxon>Miridae</taxon>
        <taxon>Mirini</taxon>
        <taxon>Lygus</taxon>
    </lineage>
</organism>
<feature type="compositionally biased region" description="Acidic residues" evidence="1">
    <location>
        <begin position="78"/>
        <end position="90"/>
    </location>
</feature>
<evidence type="ECO:0000256" key="1">
    <source>
        <dbReference type="SAM" id="MobiDB-lite"/>
    </source>
</evidence>
<sequence>VPAQVLRAFNIEDCIVFVEAGAIVVDSDAVGESQEVVDASRNDDEGYEANSEADGGVTEVEVLLHEEPQGSPSREADQAVEVDVEAGDDLEVPAADLDVDLVQDVAQEGDGDLEGPADPQSPPQREPVRVQFAEASDDLPGRETRRGDAREDDDGLICQQIYYTNDSIQCELE</sequence>
<gene>
    <name evidence="2" type="ORF">g.63178</name>
</gene>
<feature type="compositionally biased region" description="Basic and acidic residues" evidence="1">
    <location>
        <begin position="139"/>
        <end position="149"/>
    </location>
</feature>
<feature type="region of interest" description="Disordered" evidence="1">
    <location>
        <begin position="103"/>
        <end position="154"/>
    </location>
</feature>
<dbReference type="AlphaFoldDB" id="A0A146L9S6"/>